<sequence>MATFTMISFLCVAGLSCITLVSGTDVKLPFCQGTCPSGWYSNNGRCFKYVADKTNWANAEKKCQDMGGNLPSVHSEAEHNFLKTLFKGMSEGEDAFWLGMSDCHQEGLWFWSDGSKVDYLKWNTGEPNNLGDEDCLHTSFGSQKGWNDIACKNSYAFICSMVDSGLA</sequence>
<dbReference type="Pfam" id="PF00059">
    <property type="entry name" value="Lectin_C"/>
    <property type="match status" value="1"/>
</dbReference>
<dbReference type="EMBL" id="JAERUA010000003">
    <property type="protein sequence ID" value="KAI1902232.1"/>
    <property type="molecule type" value="Genomic_DNA"/>
</dbReference>
<dbReference type="InterPro" id="IPR001304">
    <property type="entry name" value="C-type_lectin-like"/>
</dbReference>
<proteinExistence type="predicted"/>
<organism evidence="4 5">
    <name type="scientific">Albula goreensis</name>
    <dbReference type="NCBI Taxonomy" id="1534307"/>
    <lineage>
        <taxon>Eukaryota</taxon>
        <taxon>Metazoa</taxon>
        <taxon>Chordata</taxon>
        <taxon>Craniata</taxon>
        <taxon>Vertebrata</taxon>
        <taxon>Euteleostomi</taxon>
        <taxon>Actinopterygii</taxon>
        <taxon>Neopterygii</taxon>
        <taxon>Teleostei</taxon>
        <taxon>Albuliformes</taxon>
        <taxon>Albulidae</taxon>
        <taxon>Albula</taxon>
    </lineage>
</organism>
<dbReference type="Proteomes" id="UP000829720">
    <property type="component" value="Unassembled WGS sequence"/>
</dbReference>
<reference evidence="4" key="1">
    <citation type="submission" date="2021-01" db="EMBL/GenBank/DDBJ databases">
        <authorList>
            <person name="Zahm M."/>
            <person name="Roques C."/>
            <person name="Cabau C."/>
            <person name="Klopp C."/>
            <person name="Donnadieu C."/>
            <person name="Jouanno E."/>
            <person name="Lampietro C."/>
            <person name="Louis A."/>
            <person name="Herpin A."/>
            <person name="Echchiki A."/>
            <person name="Berthelot C."/>
            <person name="Parey E."/>
            <person name="Roest-Crollius H."/>
            <person name="Braasch I."/>
            <person name="Postlethwait J."/>
            <person name="Bobe J."/>
            <person name="Montfort J."/>
            <person name="Bouchez O."/>
            <person name="Begum T."/>
            <person name="Mejri S."/>
            <person name="Adams A."/>
            <person name="Chen W.-J."/>
            <person name="Guiguen Y."/>
        </authorList>
    </citation>
    <scope>NUCLEOTIDE SEQUENCE</scope>
    <source>
        <tissue evidence="4">Blood</tissue>
    </source>
</reference>
<evidence type="ECO:0000256" key="2">
    <source>
        <dbReference type="SAM" id="SignalP"/>
    </source>
</evidence>
<dbReference type="AlphaFoldDB" id="A0A8T3DZ61"/>
<dbReference type="PRINTS" id="PR01504">
    <property type="entry name" value="PNCREATITSAP"/>
</dbReference>
<feature type="chain" id="PRO_5035731541" description="C-type lectin domain-containing protein" evidence="2">
    <location>
        <begin position="24"/>
        <end position="167"/>
    </location>
</feature>
<evidence type="ECO:0000256" key="1">
    <source>
        <dbReference type="ARBA" id="ARBA00023157"/>
    </source>
</evidence>
<dbReference type="PROSITE" id="PS00615">
    <property type="entry name" value="C_TYPE_LECTIN_1"/>
    <property type="match status" value="1"/>
</dbReference>
<feature type="domain" description="C-type lectin" evidence="3">
    <location>
        <begin position="42"/>
        <end position="160"/>
    </location>
</feature>
<evidence type="ECO:0000313" key="4">
    <source>
        <dbReference type="EMBL" id="KAI1902232.1"/>
    </source>
</evidence>
<comment type="caution">
    <text evidence="4">The sequence shown here is derived from an EMBL/GenBank/DDBJ whole genome shotgun (WGS) entry which is preliminary data.</text>
</comment>
<dbReference type="PANTHER" id="PTHR22803">
    <property type="entry name" value="MANNOSE, PHOSPHOLIPASE, LECTIN RECEPTOR RELATED"/>
    <property type="match status" value="1"/>
</dbReference>
<dbReference type="InterPro" id="IPR016186">
    <property type="entry name" value="C-type_lectin-like/link_sf"/>
</dbReference>
<dbReference type="SUPFAM" id="SSF56436">
    <property type="entry name" value="C-type lectin-like"/>
    <property type="match status" value="1"/>
</dbReference>
<dbReference type="SMART" id="SM00034">
    <property type="entry name" value="CLECT"/>
    <property type="match status" value="1"/>
</dbReference>
<gene>
    <name evidence="4" type="ORF">AGOR_G00042590</name>
</gene>
<dbReference type="OrthoDB" id="418245at2759"/>
<keyword evidence="1" id="KW-1015">Disulfide bond</keyword>
<evidence type="ECO:0000313" key="5">
    <source>
        <dbReference type="Proteomes" id="UP000829720"/>
    </source>
</evidence>
<keyword evidence="5" id="KW-1185">Reference proteome</keyword>
<accession>A0A8T3DZ61</accession>
<evidence type="ECO:0000259" key="3">
    <source>
        <dbReference type="PROSITE" id="PS50041"/>
    </source>
</evidence>
<dbReference type="InterPro" id="IPR050111">
    <property type="entry name" value="C-type_lectin/snaclec_domain"/>
</dbReference>
<dbReference type="Gene3D" id="3.10.100.10">
    <property type="entry name" value="Mannose-Binding Protein A, subunit A"/>
    <property type="match status" value="1"/>
</dbReference>
<dbReference type="InterPro" id="IPR018378">
    <property type="entry name" value="C-type_lectin_CS"/>
</dbReference>
<dbReference type="PROSITE" id="PS50041">
    <property type="entry name" value="C_TYPE_LECTIN_2"/>
    <property type="match status" value="1"/>
</dbReference>
<name>A0A8T3DZ61_9TELE</name>
<dbReference type="CDD" id="cd00037">
    <property type="entry name" value="CLECT"/>
    <property type="match status" value="1"/>
</dbReference>
<keyword evidence="2" id="KW-0732">Signal</keyword>
<dbReference type="InterPro" id="IPR016187">
    <property type="entry name" value="CTDL_fold"/>
</dbReference>
<feature type="signal peptide" evidence="2">
    <location>
        <begin position="1"/>
        <end position="23"/>
    </location>
</feature>
<protein>
    <recommendedName>
        <fullName evidence="3">C-type lectin domain-containing protein</fullName>
    </recommendedName>
</protein>